<feature type="non-terminal residue" evidence="2">
    <location>
        <position position="1"/>
    </location>
</feature>
<dbReference type="AlphaFoldDB" id="A0A9D4Z852"/>
<feature type="region of interest" description="Disordered" evidence="1">
    <location>
        <begin position="91"/>
        <end position="110"/>
    </location>
</feature>
<dbReference type="EMBL" id="JABFUD020000020">
    <property type="protein sequence ID" value="KAI5064435.1"/>
    <property type="molecule type" value="Genomic_DNA"/>
</dbReference>
<name>A0A9D4Z852_ADICA</name>
<protein>
    <submittedName>
        <fullName evidence="2">Uncharacterized protein</fullName>
    </submittedName>
</protein>
<reference evidence="2" key="1">
    <citation type="submission" date="2021-01" db="EMBL/GenBank/DDBJ databases">
        <title>Adiantum capillus-veneris genome.</title>
        <authorList>
            <person name="Fang Y."/>
            <person name="Liao Q."/>
        </authorList>
    </citation>
    <scope>NUCLEOTIDE SEQUENCE</scope>
    <source>
        <strain evidence="2">H3</strain>
        <tissue evidence="2">Leaf</tissue>
    </source>
</reference>
<sequence length="292" mass="33461">MKHTHFGASRSPLTKIIVGLHKPILLIPFLARRLSSTLLQFQARLEASEQKIAEGGRDRTRNLKSQLQIVKEELAKVQEDTEKQQAKVQEDTAKQQAKRQEELAKQEEKNSSLELDYQALKKEFEEERAKRMKDVQSLKEGQIALQQKVDEKNNLYDTVRVLSATLNDLEQLRPVALRKFCEFARWKIHRYLVAKGCTEGWMDRGWNFNGWNRMVAGLGQSEYWQEVLSAQGLPMDALQLLRYGPGSLQSQGSEAAHAGVDNDANLDIEMALGNVKAYARAERLIWNCWLKI</sequence>
<keyword evidence="3" id="KW-1185">Reference proteome</keyword>
<gene>
    <name evidence="2" type="ORF">GOP47_0021105</name>
</gene>
<comment type="caution">
    <text evidence="2">The sequence shown here is derived from an EMBL/GenBank/DDBJ whole genome shotgun (WGS) entry which is preliminary data.</text>
</comment>
<organism evidence="2 3">
    <name type="scientific">Adiantum capillus-veneris</name>
    <name type="common">Maidenhair fern</name>
    <dbReference type="NCBI Taxonomy" id="13818"/>
    <lineage>
        <taxon>Eukaryota</taxon>
        <taxon>Viridiplantae</taxon>
        <taxon>Streptophyta</taxon>
        <taxon>Embryophyta</taxon>
        <taxon>Tracheophyta</taxon>
        <taxon>Polypodiopsida</taxon>
        <taxon>Polypodiidae</taxon>
        <taxon>Polypodiales</taxon>
        <taxon>Pteridineae</taxon>
        <taxon>Pteridaceae</taxon>
        <taxon>Vittarioideae</taxon>
        <taxon>Adiantum</taxon>
    </lineage>
</organism>
<proteinExistence type="predicted"/>
<evidence type="ECO:0000313" key="3">
    <source>
        <dbReference type="Proteomes" id="UP000886520"/>
    </source>
</evidence>
<dbReference type="OrthoDB" id="10552648at2759"/>
<dbReference type="Proteomes" id="UP000886520">
    <property type="component" value="Chromosome 20"/>
</dbReference>
<accession>A0A9D4Z852</accession>
<evidence type="ECO:0000313" key="2">
    <source>
        <dbReference type="EMBL" id="KAI5064435.1"/>
    </source>
</evidence>
<evidence type="ECO:0000256" key="1">
    <source>
        <dbReference type="SAM" id="MobiDB-lite"/>
    </source>
</evidence>